<dbReference type="InterPro" id="IPR028976">
    <property type="entry name" value="CheC-like_sf"/>
</dbReference>
<evidence type="ECO:0000313" key="3">
    <source>
        <dbReference type="EMBL" id="PIZ36373.1"/>
    </source>
</evidence>
<dbReference type="InterPro" id="IPR050992">
    <property type="entry name" value="CheZ_family_phosphatases"/>
</dbReference>
<sequence length="205" mass="22012">MSQLAGGLTPKQKEMLERIIKLSTDSSAVALSEMTDKAIFLQSPRLDIVALESVVGITGGAEVTAVSVFLMFGGEINGNILLVFPGDSAFKLIDIVMHEDRGGIQELDEMGISVLGEVGNLVSAYFLSTLSDYTGLDLRPSSPMVAEDMVGAIISSAVMTLERAPEEILYIETEIADETSKIEGYLMLFTDEDSLGSLLRAIEAR</sequence>
<comment type="caution">
    <text evidence="3">The sequence shown here is derived from an EMBL/GenBank/DDBJ whole genome shotgun (WGS) entry which is preliminary data.</text>
</comment>
<proteinExistence type="predicted"/>
<protein>
    <submittedName>
        <fullName evidence="3">Uncharacterized protein</fullName>
    </submittedName>
</protein>
<evidence type="ECO:0000313" key="4">
    <source>
        <dbReference type="Proteomes" id="UP000230956"/>
    </source>
</evidence>
<dbReference type="AlphaFoldDB" id="A0A2M7T6E2"/>
<dbReference type="Gene3D" id="3.40.1550.10">
    <property type="entry name" value="CheC-like"/>
    <property type="match status" value="1"/>
</dbReference>
<evidence type="ECO:0000256" key="2">
    <source>
        <dbReference type="ARBA" id="ARBA00022801"/>
    </source>
</evidence>
<dbReference type="PANTHER" id="PTHR43693:SF1">
    <property type="entry name" value="PROTEIN PHOSPHATASE CHEZ"/>
    <property type="match status" value="1"/>
</dbReference>
<dbReference type="PANTHER" id="PTHR43693">
    <property type="entry name" value="PROTEIN PHOSPHATASE CHEZ"/>
    <property type="match status" value="1"/>
</dbReference>
<accession>A0A2M7T6E2</accession>
<dbReference type="GO" id="GO:0016787">
    <property type="term" value="F:hydrolase activity"/>
    <property type="evidence" value="ECO:0007669"/>
    <property type="project" value="UniProtKB-KW"/>
</dbReference>
<dbReference type="EMBL" id="PFNG01000205">
    <property type="protein sequence ID" value="PIZ36373.1"/>
    <property type="molecule type" value="Genomic_DNA"/>
</dbReference>
<reference evidence="4" key="1">
    <citation type="submission" date="2017-09" db="EMBL/GenBank/DDBJ databases">
        <title>Depth-based differentiation of microbial function through sediment-hosted aquifers and enrichment of novel symbionts in the deep terrestrial subsurface.</title>
        <authorList>
            <person name="Probst A.J."/>
            <person name="Ladd B."/>
            <person name="Jarett J.K."/>
            <person name="Geller-Mcgrath D.E."/>
            <person name="Sieber C.M.K."/>
            <person name="Emerson J.B."/>
            <person name="Anantharaman K."/>
            <person name="Thomas B.C."/>
            <person name="Malmstrom R."/>
            <person name="Stieglmeier M."/>
            <person name="Klingl A."/>
            <person name="Woyke T."/>
            <person name="Ryan C.M."/>
            <person name="Banfield J.F."/>
        </authorList>
    </citation>
    <scope>NUCLEOTIDE SEQUENCE [LARGE SCALE GENOMIC DNA]</scope>
</reference>
<keyword evidence="1" id="KW-0145">Chemotaxis</keyword>
<name>A0A2M7T6E2_9ACTN</name>
<gene>
    <name evidence="3" type="ORF">COY37_08720</name>
</gene>
<dbReference type="Proteomes" id="UP000230956">
    <property type="component" value="Unassembled WGS sequence"/>
</dbReference>
<dbReference type="CDD" id="cd17905">
    <property type="entry name" value="CheC-like"/>
    <property type="match status" value="1"/>
</dbReference>
<dbReference type="SUPFAM" id="SSF103039">
    <property type="entry name" value="CheC-like"/>
    <property type="match status" value="1"/>
</dbReference>
<organism evidence="3 4">
    <name type="scientific">Candidatus Aquicultor secundus</name>
    <dbReference type="NCBI Taxonomy" id="1973895"/>
    <lineage>
        <taxon>Bacteria</taxon>
        <taxon>Bacillati</taxon>
        <taxon>Actinomycetota</taxon>
        <taxon>Candidatus Aquicultoria</taxon>
        <taxon>Candidatus Aquicultorales</taxon>
        <taxon>Candidatus Aquicultoraceae</taxon>
        <taxon>Candidatus Aquicultor</taxon>
    </lineage>
</organism>
<keyword evidence="2" id="KW-0378">Hydrolase</keyword>
<evidence type="ECO:0000256" key="1">
    <source>
        <dbReference type="ARBA" id="ARBA00022500"/>
    </source>
</evidence>
<dbReference type="RefSeq" id="WP_286677713.1">
    <property type="nucleotide sequence ID" value="NZ_MNXI01000027.1"/>
</dbReference>
<dbReference type="GO" id="GO:0006935">
    <property type="term" value="P:chemotaxis"/>
    <property type="evidence" value="ECO:0007669"/>
    <property type="project" value="UniProtKB-KW"/>
</dbReference>